<feature type="non-terminal residue" evidence="1">
    <location>
        <position position="1"/>
    </location>
</feature>
<evidence type="ECO:0000313" key="2">
    <source>
        <dbReference type="Proteomes" id="UP000265520"/>
    </source>
</evidence>
<protein>
    <submittedName>
        <fullName evidence="1">Uncharacterized protein</fullName>
    </submittedName>
</protein>
<name>A0A392SXP1_9FABA</name>
<accession>A0A392SXP1</accession>
<evidence type="ECO:0000313" key="1">
    <source>
        <dbReference type="EMBL" id="MCI53608.1"/>
    </source>
</evidence>
<organism evidence="1 2">
    <name type="scientific">Trifolium medium</name>
    <dbReference type="NCBI Taxonomy" id="97028"/>
    <lineage>
        <taxon>Eukaryota</taxon>
        <taxon>Viridiplantae</taxon>
        <taxon>Streptophyta</taxon>
        <taxon>Embryophyta</taxon>
        <taxon>Tracheophyta</taxon>
        <taxon>Spermatophyta</taxon>
        <taxon>Magnoliopsida</taxon>
        <taxon>eudicotyledons</taxon>
        <taxon>Gunneridae</taxon>
        <taxon>Pentapetalae</taxon>
        <taxon>rosids</taxon>
        <taxon>fabids</taxon>
        <taxon>Fabales</taxon>
        <taxon>Fabaceae</taxon>
        <taxon>Papilionoideae</taxon>
        <taxon>50 kb inversion clade</taxon>
        <taxon>NPAAA clade</taxon>
        <taxon>Hologalegina</taxon>
        <taxon>IRL clade</taxon>
        <taxon>Trifolieae</taxon>
        <taxon>Trifolium</taxon>
    </lineage>
</organism>
<dbReference type="EMBL" id="LXQA010466047">
    <property type="protein sequence ID" value="MCI53608.1"/>
    <property type="molecule type" value="Genomic_DNA"/>
</dbReference>
<dbReference type="AlphaFoldDB" id="A0A392SXP1"/>
<proteinExistence type="predicted"/>
<comment type="caution">
    <text evidence="1">The sequence shown here is derived from an EMBL/GenBank/DDBJ whole genome shotgun (WGS) entry which is preliminary data.</text>
</comment>
<sequence>KKPEPRLVAERPVARSGELRLRIMSDFQDILAERGIAR</sequence>
<reference evidence="1 2" key="1">
    <citation type="journal article" date="2018" name="Front. Plant Sci.">
        <title>Red Clover (Trifolium pratense) and Zigzag Clover (T. medium) - A Picture of Genomic Similarities and Differences.</title>
        <authorList>
            <person name="Dluhosova J."/>
            <person name="Istvanek J."/>
            <person name="Nedelnik J."/>
            <person name="Repkova J."/>
        </authorList>
    </citation>
    <scope>NUCLEOTIDE SEQUENCE [LARGE SCALE GENOMIC DNA]</scope>
    <source>
        <strain evidence="2">cv. 10/8</strain>
        <tissue evidence="1">Leaf</tissue>
    </source>
</reference>
<dbReference type="Proteomes" id="UP000265520">
    <property type="component" value="Unassembled WGS sequence"/>
</dbReference>
<keyword evidence="2" id="KW-1185">Reference proteome</keyword>